<dbReference type="InterPro" id="IPR043519">
    <property type="entry name" value="NT_sf"/>
</dbReference>
<dbReference type="Gene3D" id="1.10.1410.10">
    <property type="match status" value="1"/>
</dbReference>
<evidence type="ECO:0000313" key="2">
    <source>
        <dbReference type="Proteomes" id="UP000095281"/>
    </source>
</evidence>
<evidence type="ECO:0000256" key="1">
    <source>
        <dbReference type="SAM" id="MobiDB-lite"/>
    </source>
</evidence>
<dbReference type="SUPFAM" id="SSF81301">
    <property type="entry name" value="Nucleotidyltransferase"/>
    <property type="match status" value="1"/>
</dbReference>
<dbReference type="WBParaSite" id="MhA1_Contig1831.frz3.gene5">
    <property type="protein sequence ID" value="MhA1_Contig1831.frz3.gene5"/>
    <property type="gene ID" value="MhA1_Contig1831.frz3.gene5"/>
</dbReference>
<feature type="region of interest" description="Disordered" evidence="1">
    <location>
        <begin position="1"/>
        <end position="38"/>
    </location>
</feature>
<keyword evidence="2" id="KW-1185">Reference proteome</keyword>
<proteinExistence type="predicted"/>
<evidence type="ECO:0000313" key="3">
    <source>
        <dbReference type="WBParaSite" id="MhA1_Contig1831.frz3.gene5"/>
    </source>
</evidence>
<dbReference type="Proteomes" id="UP000095281">
    <property type="component" value="Unplaced"/>
</dbReference>
<sequence>MIKEDKINEKNPKEEKKDEKKEDNKQNNEKNRENDELKNLFKQNIKKTYKWALSSEPRNKNTENIKDNLSSNFYDISPKLFLEEHELNEFLLSNEDYKKIIPTLNIGLQEITNEIFLINKNVKLPNIATNYVKSIISDWAKDYNCTKIEFLLSGSRLLNTDISDSDVDGIVVLQKQNNDNCKINELNEFFGNPRIDLCQNSKRNSDCNDFSLYCILCKEAPTQQLRKNTHSRIKIMEFTAFNIKFDISFVIINELSLKSPTRDWEFPVKIKELTQKSQSWNEKSEIISRKEQYIPEYIIRTNEEKIRLEKHSDLIMVVLTIGYPEQNCLYNVNYSTKQIIKKELENGIK</sequence>
<dbReference type="AlphaFoldDB" id="A0A1I8BCH1"/>
<name>A0A1I8BCH1_MELHA</name>
<accession>A0A1I8BCH1</accession>
<reference evidence="3" key="1">
    <citation type="submission" date="2016-11" db="UniProtKB">
        <authorList>
            <consortium name="WormBaseParasite"/>
        </authorList>
    </citation>
    <scope>IDENTIFICATION</scope>
</reference>
<organism evidence="2 3">
    <name type="scientific">Meloidogyne hapla</name>
    <name type="common">Root-knot nematode worm</name>
    <dbReference type="NCBI Taxonomy" id="6305"/>
    <lineage>
        <taxon>Eukaryota</taxon>
        <taxon>Metazoa</taxon>
        <taxon>Ecdysozoa</taxon>
        <taxon>Nematoda</taxon>
        <taxon>Chromadorea</taxon>
        <taxon>Rhabditida</taxon>
        <taxon>Tylenchina</taxon>
        <taxon>Tylenchomorpha</taxon>
        <taxon>Tylenchoidea</taxon>
        <taxon>Meloidogynidae</taxon>
        <taxon>Meloidogyninae</taxon>
        <taxon>Meloidogyne</taxon>
    </lineage>
</organism>
<protein>
    <submittedName>
        <fullName evidence="3">PAP_central domain-containing protein</fullName>
    </submittedName>
</protein>